<evidence type="ECO:0000256" key="6">
    <source>
        <dbReference type="ARBA" id="ARBA00023136"/>
    </source>
</evidence>
<dbReference type="GO" id="GO:0003924">
    <property type="term" value="F:GTPase activity"/>
    <property type="evidence" value="ECO:0007669"/>
    <property type="project" value="InterPro"/>
</dbReference>
<dbReference type="InterPro" id="IPR027094">
    <property type="entry name" value="Mitofusin_fam"/>
</dbReference>
<evidence type="ECO:0000256" key="4">
    <source>
        <dbReference type="ARBA" id="ARBA00023054"/>
    </source>
</evidence>
<dbReference type="InterPro" id="IPR027417">
    <property type="entry name" value="P-loop_NTPase"/>
</dbReference>
<dbReference type="Pfam" id="PF00350">
    <property type="entry name" value="Dynamin_N"/>
    <property type="match status" value="1"/>
</dbReference>
<gene>
    <name evidence="9" type="ORF">A3Q56_08147</name>
</gene>
<dbReference type="EMBL" id="LWCA01002075">
    <property type="protein sequence ID" value="OAF64152.1"/>
    <property type="molecule type" value="Genomic_DNA"/>
</dbReference>
<evidence type="ECO:0000256" key="1">
    <source>
        <dbReference type="ARBA" id="ARBA00004370"/>
    </source>
</evidence>
<dbReference type="GO" id="GO:0008053">
    <property type="term" value="P:mitochondrial fusion"/>
    <property type="evidence" value="ECO:0007669"/>
    <property type="project" value="TreeGrafter"/>
</dbReference>
<organism evidence="9 10">
    <name type="scientific">Intoshia linei</name>
    <dbReference type="NCBI Taxonomy" id="1819745"/>
    <lineage>
        <taxon>Eukaryota</taxon>
        <taxon>Metazoa</taxon>
        <taxon>Spiralia</taxon>
        <taxon>Lophotrochozoa</taxon>
        <taxon>Mesozoa</taxon>
        <taxon>Orthonectida</taxon>
        <taxon>Rhopaluridae</taxon>
        <taxon>Intoshia</taxon>
    </lineage>
</organism>
<dbReference type="GO" id="GO:0051646">
    <property type="term" value="P:mitochondrion localization"/>
    <property type="evidence" value="ECO:0007669"/>
    <property type="project" value="TreeGrafter"/>
</dbReference>
<keyword evidence="10" id="KW-1185">Reference proteome</keyword>
<keyword evidence="6" id="KW-0472">Membrane</keyword>
<evidence type="ECO:0000313" key="9">
    <source>
        <dbReference type="EMBL" id="OAF64152.1"/>
    </source>
</evidence>
<dbReference type="GO" id="GO:0005741">
    <property type="term" value="C:mitochondrial outer membrane"/>
    <property type="evidence" value="ECO:0007669"/>
    <property type="project" value="TreeGrafter"/>
</dbReference>
<dbReference type="Gene3D" id="3.40.50.300">
    <property type="entry name" value="P-loop containing nucleotide triphosphate hydrolases"/>
    <property type="match status" value="1"/>
</dbReference>
<keyword evidence="5" id="KW-0342">GTP-binding</keyword>
<feature type="non-terminal residue" evidence="9">
    <location>
        <position position="486"/>
    </location>
</feature>
<dbReference type="FunFam" id="3.40.50.300:FF:002843">
    <property type="entry name" value="Mitofusin 2"/>
    <property type="match status" value="1"/>
</dbReference>
<dbReference type="PROSITE" id="PS51718">
    <property type="entry name" value="G_DYNAMIN_2"/>
    <property type="match status" value="1"/>
</dbReference>
<feature type="domain" description="Dynamin-type G" evidence="8">
    <location>
        <begin position="1"/>
        <end position="245"/>
    </location>
</feature>
<evidence type="ECO:0000256" key="5">
    <source>
        <dbReference type="ARBA" id="ARBA00023134"/>
    </source>
</evidence>
<keyword evidence="3" id="KW-0378">Hydrolase</keyword>
<dbReference type="InterPro" id="IPR030381">
    <property type="entry name" value="G_DYNAMIN_dom"/>
</dbReference>
<feature type="coiled-coil region" evidence="7">
    <location>
        <begin position="297"/>
        <end position="327"/>
    </location>
</feature>
<evidence type="ECO:0000259" key="8">
    <source>
        <dbReference type="PROSITE" id="PS51718"/>
    </source>
</evidence>
<keyword evidence="2" id="KW-0547">Nucleotide-binding</keyword>
<dbReference type="GO" id="GO:0005525">
    <property type="term" value="F:GTP binding"/>
    <property type="evidence" value="ECO:0007669"/>
    <property type="project" value="UniProtKB-KW"/>
</dbReference>
<dbReference type="AlphaFoldDB" id="A0A177ARK9"/>
<comment type="subcellular location">
    <subcellularLocation>
        <location evidence="1">Membrane</location>
    </subcellularLocation>
</comment>
<dbReference type="Proteomes" id="UP000078046">
    <property type="component" value="Unassembled WGS sequence"/>
</dbReference>
<keyword evidence="4 7" id="KW-0175">Coiled coil</keyword>
<protein>
    <recommendedName>
        <fullName evidence="8">Dynamin-type G domain-containing protein</fullName>
    </recommendedName>
</protein>
<accession>A0A177ARK9</accession>
<evidence type="ECO:0000313" key="10">
    <source>
        <dbReference type="Proteomes" id="UP000078046"/>
    </source>
</evidence>
<evidence type="ECO:0000256" key="3">
    <source>
        <dbReference type="ARBA" id="ARBA00022801"/>
    </source>
</evidence>
<comment type="caution">
    <text evidence="9">The sequence shown here is derived from an EMBL/GenBank/DDBJ whole genome shotgun (WGS) entry which is preliminary data.</text>
</comment>
<dbReference type="InterPro" id="IPR045063">
    <property type="entry name" value="Dynamin_N"/>
</dbReference>
<dbReference type="PANTHER" id="PTHR10465">
    <property type="entry name" value="TRANSMEMBRANE GTPASE FZO1"/>
    <property type="match status" value="1"/>
</dbReference>
<dbReference type="OrthoDB" id="6256226at2759"/>
<dbReference type="SUPFAM" id="SSF52540">
    <property type="entry name" value="P-loop containing nucleoside triphosphate hydrolases"/>
    <property type="match status" value="1"/>
</dbReference>
<sequence>MFYRTSNGKSTTINAILQDKILPSGIGHTTNCFIQIEGCEENEPYFLEGNSTNKKNITSINQLSSALSCEKISADSILKVFIPKSQCPLFVNDIVLIDSPGIDISLDYDACIENYCLDADLFVLVANSESTLMKSEKNFFHKVSERLSKPLIFILNNRWDASDDELELRKKVKQQHVERNVEFLVKELESCSDEEAKSRVFFISSREMLRTYLSNLKPNVSINSSDTSVSSFTVSPDFVKSDSFIERTEEFHRFLKLFSKCMTRSALRTKVAPHTNNAIQMLNDLLEITTNRLNMILKEKENAKKLMEDRNVEIKKNEQEIDSLKNLETEIFEIHQAISKTLENKIIETKLEVDSMVQLFSRPFHSNSEFVSIYREELDVHVKKCLYTSLMQWYETYNLLCEQIRKNIFDAYIKILNDENGTVLSQCPPKINLDNHFEINITKIMENFHADVSFKFSLSPACIFDRIFKSNRSRILQQPQVEETST</sequence>
<evidence type="ECO:0000256" key="7">
    <source>
        <dbReference type="SAM" id="Coils"/>
    </source>
</evidence>
<reference evidence="9 10" key="1">
    <citation type="submission" date="2016-04" db="EMBL/GenBank/DDBJ databases">
        <title>The genome of Intoshia linei affirms orthonectids as highly simplified spiralians.</title>
        <authorList>
            <person name="Mikhailov K.V."/>
            <person name="Slusarev G.S."/>
            <person name="Nikitin M.A."/>
            <person name="Logacheva M.D."/>
            <person name="Penin A."/>
            <person name="Aleoshin V."/>
            <person name="Panchin Y.V."/>
        </authorList>
    </citation>
    <scope>NUCLEOTIDE SEQUENCE [LARGE SCALE GENOMIC DNA]</scope>
    <source>
        <strain evidence="9">Intl2013</strain>
        <tissue evidence="9">Whole animal</tissue>
    </source>
</reference>
<proteinExistence type="predicted"/>
<name>A0A177ARK9_9BILA</name>
<dbReference type="PANTHER" id="PTHR10465:SF3">
    <property type="entry name" value="TRANSMEMBRANE GTPASE MARF-RELATED"/>
    <property type="match status" value="1"/>
</dbReference>
<evidence type="ECO:0000256" key="2">
    <source>
        <dbReference type="ARBA" id="ARBA00022741"/>
    </source>
</evidence>